<feature type="signal peptide" evidence="1">
    <location>
        <begin position="1"/>
        <end position="33"/>
    </location>
</feature>
<keyword evidence="1" id="KW-0732">Signal</keyword>
<accession>T1IU85</accession>
<dbReference type="EnsemblMetazoa" id="SMAR004705-RA">
    <property type="protein sequence ID" value="SMAR004705-PA"/>
    <property type="gene ID" value="SMAR004705"/>
</dbReference>
<dbReference type="PhylomeDB" id="T1IU85"/>
<dbReference type="EMBL" id="JH431523">
    <property type="status" value="NOT_ANNOTATED_CDS"/>
    <property type="molecule type" value="Genomic_DNA"/>
</dbReference>
<proteinExistence type="predicted"/>
<reference evidence="2" key="2">
    <citation type="submission" date="2015-02" db="UniProtKB">
        <authorList>
            <consortium name="EnsemblMetazoa"/>
        </authorList>
    </citation>
    <scope>IDENTIFICATION</scope>
</reference>
<organism evidence="2 3">
    <name type="scientific">Strigamia maritima</name>
    <name type="common">European centipede</name>
    <name type="synonym">Geophilus maritimus</name>
    <dbReference type="NCBI Taxonomy" id="126957"/>
    <lineage>
        <taxon>Eukaryota</taxon>
        <taxon>Metazoa</taxon>
        <taxon>Ecdysozoa</taxon>
        <taxon>Arthropoda</taxon>
        <taxon>Myriapoda</taxon>
        <taxon>Chilopoda</taxon>
        <taxon>Pleurostigmophora</taxon>
        <taxon>Geophilomorpha</taxon>
        <taxon>Linotaeniidae</taxon>
        <taxon>Strigamia</taxon>
    </lineage>
</organism>
<dbReference type="AlphaFoldDB" id="T1IU85"/>
<dbReference type="eggNOG" id="ENOG502QUPU">
    <property type="taxonomic scope" value="Eukaryota"/>
</dbReference>
<dbReference type="STRING" id="126957.T1IU85"/>
<dbReference type="HOGENOM" id="CLU_656078_0_0_1"/>
<keyword evidence="3" id="KW-1185">Reference proteome</keyword>
<reference evidence="3" key="1">
    <citation type="submission" date="2011-05" db="EMBL/GenBank/DDBJ databases">
        <authorList>
            <person name="Richards S.R."/>
            <person name="Qu J."/>
            <person name="Jiang H."/>
            <person name="Jhangiani S.N."/>
            <person name="Agravi P."/>
            <person name="Goodspeed R."/>
            <person name="Gross S."/>
            <person name="Mandapat C."/>
            <person name="Jackson L."/>
            <person name="Mathew T."/>
            <person name="Pu L."/>
            <person name="Thornton R."/>
            <person name="Saada N."/>
            <person name="Wilczek-Boney K.B."/>
            <person name="Lee S."/>
            <person name="Kovar C."/>
            <person name="Wu Y."/>
            <person name="Scherer S.E."/>
            <person name="Worley K.C."/>
            <person name="Muzny D.M."/>
            <person name="Gibbs R."/>
        </authorList>
    </citation>
    <scope>NUCLEOTIDE SEQUENCE</scope>
    <source>
        <strain evidence="3">Brora</strain>
    </source>
</reference>
<sequence>MAQPMTPNVPAICLCLFVNLRLLMKTTIDECSANNITIAGFSSDGDPKLLRSMQLSSGLFCKPMTEFQKDNCSYNKFYNKFYGNKITSSKHKWFVMNGANYFQSIQDTIHIGAKLRSRLLKNNFVMPIGRYFISVLHLQYVVDNYAKDLHPLQFSDLDGRDKINYAAVERMMSHNVLEREREREVGGGVWRLWLKNSTANKLIDSFITTNAYQCIELNGHGIIRIIENYRENSLPFMPQLIGSQQCEQLFRIARSYTVTNLTNVNFNVKKFIQKIYRIEAELANSIIKIPKFRKHSSKMGGGCSTNLNTVLPKKEEILECILRAQREAMATTSVLIGMALLKRGSRDCEDGASTRYNSMNTDEVLPAVVLRQTKILKIKPTRTGHLGSTQTLSCPQRCPVHRGTLRGPDKSLLSHPQKF</sequence>
<feature type="chain" id="PRO_5004589937" evidence="1">
    <location>
        <begin position="34"/>
        <end position="419"/>
    </location>
</feature>
<evidence type="ECO:0000313" key="2">
    <source>
        <dbReference type="EnsemblMetazoa" id="SMAR004705-PA"/>
    </source>
</evidence>
<evidence type="ECO:0000313" key="3">
    <source>
        <dbReference type="Proteomes" id="UP000014500"/>
    </source>
</evidence>
<evidence type="ECO:0000256" key="1">
    <source>
        <dbReference type="SAM" id="SignalP"/>
    </source>
</evidence>
<protein>
    <submittedName>
        <fullName evidence="2">Uncharacterized protein</fullName>
    </submittedName>
</protein>
<name>T1IU85_STRMM</name>
<dbReference type="Proteomes" id="UP000014500">
    <property type="component" value="Unassembled WGS sequence"/>
</dbReference>